<dbReference type="GeneID" id="63734664"/>
<gene>
    <name evidence="3" type="ORF">MAM_00209</name>
</gene>
<dbReference type="PANTHER" id="PTHR42081:SF2">
    <property type="entry name" value="NIPPED-B-LIKE PROTEIN B"/>
    <property type="match status" value="1"/>
</dbReference>
<feature type="compositionally biased region" description="Polar residues" evidence="1">
    <location>
        <begin position="528"/>
        <end position="540"/>
    </location>
</feature>
<evidence type="ECO:0000259" key="2">
    <source>
        <dbReference type="Pfam" id="PF26118"/>
    </source>
</evidence>
<dbReference type="Pfam" id="PF26118">
    <property type="entry name" value="DUF8035"/>
    <property type="match status" value="1"/>
</dbReference>
<feature type="region of interest" description="Disordered" evidence="1">
    <location>
        <begin position="326"/>
        <end position="354"/>
    </location>
</feature>
<dbReference type="OrthoDB" id="5226662at2759"/>
<dbReference type="AlphaFoldDB" id="A0A0B2X619"/>
<dbReference type="HOGENOM" id="CLU_013057_0_0_1"/>
<dbReference type="Proteomes" id="UP000030816">
    <property type="component" value="Unassembled WGS sequence"/>
</dbReference>
<name>A0A0B2X619_METAS</name>
<feature type="domain" description="DUF8035" evidence="2">
    <location>
        <begin position="412"/>
        <end position="466"/>
    </location>
</feature>
<keyword evidence="4" id="KW-1185">Reference proteome</keyword>
<evidence type="ECO:0000313" key="4">
    <source>
        <dbReference type="Proteomes" id="UP000030816"/>
    </source>
</evidence>
<dbReference type="RefSeq" id="XP_040682273.1">
    <property type="nucleotide sequence ID" value="XM_040819008.1"/>
</dbReference>
<dbReference type="EMBL" id="AZHE01000001">
    <property type="protein sequence ID" value="KHO01208.1"/>
    <property type="molecule type" value="Genomic_DNA"/>
</dbReference>
<sequence>MNGGTVLQHIDALDALAKTLFAKVEHESSALSTEVAAAVQGLHVTLRHLRVEAAEPDSVLRSTNTSDCARQLESIVEDCNLALNQLQVALGKSDAESGREPDQIVAARSRLASETVRVNEFLDTIQLHHPAKGVPRVIPQGSQSNLEDIKDRVDNIAARLFRRWNINGAINKDEDSTWLDFRSELEKERFSPQILDQHKNVLRAYIRELRVMSSFNSGPPPPVRVLLEQEAMQRPPPPLPPKQPLSPRELCTPGVEKAPHFPSINQTRHVPDQAPVAAENGEENHCFSPDDASGEVGSSLALICTKDVINMDNLGADMALMHMQPSSSDLEAPGARSSTSLTLSGMSGSCQPPSLSIGQSNLSRSMNGSSSLGYVQPGFPFAPGAQPGIFSSSPGIVSRLGPDGYGRPIPMDATWTKIPRSLVSLRVLDRAGVRYEARPEYVAILGKLSREEVQDYATQSAHYRAAQSKKYPLVQSQDRHCQSDRSDPKSSCEDIDDGSVLWDESDATDHDDDKSTRDAKNYPYIVSPPNQDKTSPSSTVAPKPILKNKNENHVRFDPEPYEVDIKSPRSYDDDHYRRRENDSRRTRNRRHSGRREERARRDENRHRYPNRSEHGRRKDRRDERQTRRRTWGESIGVVGIGGAAASLLGVLTEAAVGF</sequence>
<feature type="compositionally biased region" description="Basic and acidic residues" evidence="1">
    <location>
        <begin position="477"/>
        <end position="492"/>
    </location>
</feature>
<reference evidence="3 4" key="1">
    <citation type="journal article" date="2014" name="Proc. Natl. Acad. Sci. U.S.A.">
        <title>Trajectory and genomic determinants of fungal-pathogen speciation and host adaptation.</title>
        <authorList>
            <person name="Hu X."/>
            <person name="Xiao G."/>
            <person name="Zheng P."/>
            <person name="Shang Y."/>
            <person name="Su Y."/>
            <person name="Zhang X."/>
            <person name="Liu X."/>
            <person name="Zhan S."/>
            <person name="St Leger R.J."/>
            <person name="Wang C."/>
        </authorList>
    </citation>
    <scope>NUCLEOTIDE SEQUENCE [LARGE SCALE GENOMIC DNA]</scope>
    <source>
        <strain evidence="3 4">ARSEF 1941</strain>
    </source>
</reference>
<feature type="compositionally biased region" description="Basic and acidic residues" evidence="1">
    <location>
        <begin position="548"/>
        <end position="585"/>
    </location>
</feature>
<proteinExistence type="predicted"/>
<comment type="caution">
    <text evidence="3">The sequence shown here is derived from an EMBL/GenBank/DDBJ whole genome shotgun (WGS) entry which is preliminary data.</text>
</comment>
<dbReference type="STRING" id="1081103.A0A0B2X619"/>
<feature type="compositionally biased region" description="Basic and acidic residues" evidence="1">
    <location>
        <begin position="594"/>
        <end position="613"/>
    </location>
</feature>
<evidence type="ECO:0000256" key="1">
    <source>
        <dbReference type="SAM" id="MobiDB-lite"/>
    </source>
</evidence>
<organism evidence="3 4">
    <name type="scientific">Metarhizium album (strain ARSEF 1941)</name>
    <dbReference type="NCBI Taxonomy" id="1081103"/>
    <lineage>
        <taxon>Eukaryota</taxon>
        <taxon>Fungi</taxon>
        <taxon>Dikarya</taxon>
        <taxon>Ascomycota</taxon>
        <taxon>Pezizomycotina</taxon>
        <taxon>Sordariomycetes</taxon>
        <taxon>Hypocreomycetidae</taxon>
        <taxon>Hypocreales</taxon>
        <taxon>Clavicipitaceae</taxon>
        <taxon>Metarhizium</taxon>
    </lineage>
</organism>
<protein>
    <recommendedName>
        <fullName evidence="2">DUF8035 domain-containing protein</fullName>
    </recommendedName>
</protein>
<dbReference type="InterPro" id="IPR058348">
    <property type="entry name" value="DUF8035"/>
</dbReference>
<evidence type="ECO:0000313" key="3">
    <source>
        <dbReference type="EMBL" id="KHO01208.1"/>
    </source>
</evidence>
<feature type="region of interest" description="Disordered" evidence="1">
    <location>
        <begin position="465"/>
        <end position="627"/>
    </location>
</feature>
<accession>A0A0B2X619</accession>
<feature type="compositionally biased region" description="Basic and acidic residues" evidence="1">
    <location>
        <begin position="507"/>
        <end position="520"/>
    </location>
</feature>
<dbReference type="PANTHER" id="PTHR42081">
    <property type="entry name" value="ZINC FINGER PROTEIN DHHC DOMAIN CONTAINING PROTEIN"/>
    <property type="match status" value="1"/>
</dbReference>
<feature type="compositionally biased region" description="Low complexity" evidence="1">
    <location>
        <begin position="337"/>
        <end position="349"/>
    </location>
</feature>
<feature type="compositionally biased region" description="Acidic residues" evidence="1">
    <location>
        <begin position="493"/>
        <end position="506"/>
    </location>
</feature>